<reference evidence="1" key="1">
    <citation type="submission" date="2021-01" db="EMBL/GenBank/DDBJ databases">
        <title>Modified the classification status of verrucomicrobia.</title>
        <authorList>
            <person name="Feng X."/>
        </authorList>
    </citation>
    <scope>NUCLEOTIDE SEQUENCE</scope>
    <source>
        <strain evidence="1">KCTC 13126</strain>
    </source>
</reference>
<gene>
    <name evidence="1" type="ORF">JIN87_10595</name>
</gene>
<name>A0A934RXK4_9BACT</name>
<dbReference type="AlphaFoldDB" id="A0A934RXK4"/>
<dbReference type="RefSeq" id="WP_200355535.1">
    <property type="nucleotide sequence ID" value="NZ_JAENIL010000017.1"/>
</dbReference>
<proteinExistence type="predicted"/>
<evidence type="ECO:0000313" key="2">
    <source>
        <dbReference type="Proteomes" id="UP000617628"/>
    </source>
</evidence>
<organism evidence="1 2">
    <name type="scientific">Pelagicoccus mobilis</name>
    <dbReference type="NCBI Taxonomy" id="415221"/>
    <lineage>
        <taxon>Bacteria</taxon>
        <taxon>Pseudomonadati</taxon>
        <taxon>Verrucomicrobiota</taxon>
        <taxon>Opitutia</taxon>
        <taxon>Puniceicoccales</taxon>
        <taxon>Pelagicoccaceae</taxon>
        <taxon>Pelagicoccus</taxon>
    </lineage>
</organism>
<keyword evidence="2" id="KW-1185">Reference proteome</keyword>
<dbReference type="EMBL" id="JAENIL010000017">
    <property type="protein sequence ID" value="MBK1877320.1"/>
    <property type="molecule type" value="Genomic_DNA"/>
</dbReference>
<protein>
    <submittedName>
        <fullName evidence="1">Uncharacterized protein</fullName>
    </submittedName>
</protein>
<dbReference type="Proteomes" id="UP000617628">
    <property type="component" value="Unassembled WGS sequence"/>
</dbReference>
<sequence>MDRETAKEILSAYRPNGTDALDDNLQAALEQARRDPELNKWFESQIDFDKRQAGALASIKGPEAGKKAILATALFQDEAEPIEQPAKKKIVFVNWWRQAAAAAVVAFAALYSVFLYDRPDPELGELSHASWLHSVSILADSALPLDKRGNQIPAIHQWLDQRGAPHATSLPGSLTHETQLAGCRIFDLPNGKKASLVCFAEGSDFVHVFTVRKSDLQGMPIQEQSWERQGDWNLFAWSEGDMLMTIASKLSPEALTPLLSQA</sequence>
<evidence type="ECO:0000313" key="1">
    <source>
        <dbReference type="EMBL" id="MBK1877320.1"/>
    </source>
</evidence>
<comment type="caution">
    <text evidence="1">The sequence shown here is derived from an EMBL/GenBank/DDBJ whole genome shotgun (WGS) entry which is preliminary data.</text>
</comment>
<accession>A0A934RXK4</accession>